<evidence type="ECO:0000313" key="3">
    <source>
        <dbReference type="Proteomes" id="UP001056436"/>
    </source>
</evidence>
<evidence type="ECO:0000313" key="2">
    <source>
        <dbReference type="EMBL" id="KAI3557385.1"/>
    </source>
</evidence>
<evidence type="ECO:0000256" key="1">
    <source>
        <dbReference type="SAM" id="MobiDB-lite"/>
    </source>
</evidence>
<proteinExistence type="predicted"/>
<name>A0A9Q0B519_9PEZI</name>
<keyword evidence="3" id="KW-1185">Reference proteome</keyword>
<accession>A0A9Q0B519</accession>
<dbReference type="EMBL" id="SDAQ01000008">
    <property type="protein sequence ID" value="KAI3557385.1"/>
    <property type="molecule type" value="Genomic_DNA"/>
</dbReference>
<protein>
    <submittedName>
        <fullName evidence="2">Uncharacterized protein</fullName>
    </submittedName>
</protein>
<feature type="region of interest" description="Disordered" evidence="1">
    <location>
        <begin position="1"/>
        <end position="30"/>
    </location>
</feature>
<reference evidence="2" key="1">
    <citation type="submission" date="2019-01" db="EMBL/GenBank/DDBJ databases">
        <title>Colletotrichum abscissum LGMF1257.</title>
        <authorList>
            <person name="Baroncelli R."/>
        </authorList>
    </citation>
    <scope>NUCLEOTIDE SEQUENCE</scope>
    <source>
        <strain evidence="2">Ca142</strain>
    </source>
</reference>
<dbReference type="Proteomes" id="UP001056436">
    <property type="component" value="Unassembled WGS sequence"/>
</dbReference>
<organism evidence="2 3">
    <name type="scientific">Colletotrichum abscissum</name>
    <dbReference type="NCBI Taxonomy" id="1671311"/>
    <lineage>
        <taxon>Eukaryota</taxon>
        <taxon>Fungi</taxon>
        <taxon>Dikarya</taxon>
        <taxon>Ascomycota</taxon>
        <taxon>Pezizomycotina</taxon>
        <taxon>Sordariomycetes</taxon>
        <taxon>Hypocreomycetidae</taxon>
        <taxon>Glomerellales</taxon>
        <taxon>Glomerellaceae</taxon>
        <taxon>Colletotrichum</taxon>
        <taxon>Colletotrichum acutatum species complex</taxon>
    </lineage>
</organism>
<gene>
    <name evidence="2" type="ORF">CABS02_02489</name>
</gene>
<comment type="caution">
    <text evidence="2">The sequence shown here is derived from an EMBL/GenBank/DDBJ whole genome shotgun (WGS) entry which is preliminary data.</text>
</comment>
<sequence>MGHNVGNGIHFPGRPGVTPDQRTMDHADEGGIVSGRFRVARQSCRLDYRVANANPRRPVAACKLQDGSRTALGVSKV</sequence>
<dbReference type="AlphaFoldDB" id="A0A9Q0B519"/>